<accession>A0A7T9DK27</accession>
<dbReference type="CDD" id="cd02976">
    <property type="entry name" value="NrdH"/>
    <property type="match status" value="1"/>
</dbReference>
<dbReference type="NCBIfam" id="TIGR02196">
    <property type="entry name" value="GlrX_YruB"/>
    <property type="match status" value="1"/>
</dbReference>
<dbReference type="Pfam" id="PF00462">
    <property type="entry name" value="Glutaredoxin"/>
    <property type="match status" value="1"/>
</dbReference>
<dbReference type="SUPFAM" id="SSF52833">
    <property type="entry name" value="Thioredoxin-like"/>
    <property type="match status" value="1"/>
</dbReference>
<sequence length="81" mass="8854">MPAKKNSVTIYSTPTCSYCKMAKEFFKEHNVDFKEVDVAADTMAAQEMIRKSGQSGVPVIEANGNIIIGFDKPALKKALSL</sequence>
<dbReference type="GO" id="GO:0009055">
    <property type="term" value="F:electron transfer activity"/>
    <property type="evidence" value="ECO:0007669"/>
    <property type="project" value="TreeGrafter"/>
</dbReference>
<dbReference type="InterPro" id="IPR011911">
    <property type="entry name" value="GlrX_YruB"/>
</dbReference>
<evidence type="ECO:0000313" key="2">
    <source>
        <dbReference type="EMBL" id="QQR92778.1"/>
    </source>
</evidence>
<dbReference type="PANTHER" id="PTHR34386:SF1">
    <property type="entry name" value="GLUTAREDOXIN-LIKE PROTEIN NRDH"/>
    <property type="match status" value="1"/>
</dbReference>
<evidence type="ECO:0000259" key="1">
    <source>
        <dbReference type="Pfam" id="PF00462"/>
    </source>
</evidence>
<dbReference type="Proteomes" id="UP000596004">
    <property type="component" value="Chromosome"/>
</dbReference>
<dbReference type="PANTHER" id="PTHR34386">
    <property type="entry name" value="GLUTAREDOXIN"/>
    <property type="match status" value="1"/>
</dbReference>
<dbReference type="PROSITE" id="PS51354">
    <property type="entry name" value="GLUTAREDOXIN_2"/>
    <property type="match status" value="1"/>
</dbReference>
<dbReference type="InterPro" id="IPR006660">
    <property type="entry name" value="Arsenate_reductase-like"/>
</dbReference>
<dbReference type="InterPro" id="IPR002109">
    <property type="entry name" value="Glutaredoxin"/>
</dbReference>
<dbReference type="Gene3D" id="3.40.30.10">
    <property type="entry name" value="Glutaredoxin"/>
    <property type="match status" value="1"/>
</dbReference>
<organism evidence="2">
    <name type="scientific">Candidatus Iainarchaeum sp</name>
    <dbReference type="NCBI Taxonomy" id="3101447"/>
    <lineage>
        <taxon>Archaea</taxon>
        <taxon>Candidatus Iainarchaeota</taxon>
        <taxon>Candidatus Iainarchaeia</taxon>
        <taxon>Candidatus Iainarchaeales</taxon>
        <taxon>Candidatus Iainarchaeaceae</taxon>
        <taxon>Candidatus Iainarchaeum</taxon>
    </lineage>
</organism>
<name>A0A7T9DK27_9ARCH</name>
<reference evidence="2" key="1">
    <citation type="submission" date="2020-11" db="EMBL/GenBank/DDBJ databases">
        <title>Connecting structure to function with the recovery of over 1000 high-quality activated sludge metagenome-assembled genomes encoding full-length rRNA genes using long-read sequencing.</title>
        <authorList>
            <person name="Singleton C.M."/>
            <person name="Petriglieri F."/>
            <person name="Kristensen J.M."/>
            <person name="Kirkegaard R.H."/>
            <person name="Michaelsen T.Y."/>
            <person name="Andersen M.H."/>
            <person name="Karst S.M."/>
            <person name="Dueholm M.S."/>
            <person name="Nielsen P.H."/>
            <person name="Albertsen M."/>
        </authorList>
    </citation>
    <scope>NUCLEOTIDE SEQUENCE</scope>
    <source>
        <strain evidence="2">Fred_18-Q3-R57-64_BAT3C.431</strain>
    </source>
</reference>
<dbReference type="PROSITE" id="PS51353">
    <property type="entry name" value="ARSC"/>
    <property type="match status" value="1"/>
</dbReference>
<dbReference type="EMBL" id="CP064981">
    <property type="protein sequence ID" value="QQR92778.1"/>
    <property type="molecule type" value="Genomic_DNA"/>
</dbReference>
<gene>
    <name evidence="2" type="ORF">IPJ89_00850</name>
</gene>
<feature type="domain" description="Glutaredoxin" evidence="1">
    <location>
        <begin position="8"/>
        <end position="67"/>
    </location>
</feature>
<proteinExistence type="predicted"/>
<protein>
    <submittedName>
        <fullName evidence="2">Glutaredoxin family protein</fullName>
    </submittedName>
</protein>
<dbReference type="InterPro" id="IPR036249">
    <property type="entry name" value="Thioredoxin-like_sf"/>
</dbReference>
<dbReference type="AlphaFoldDB" id="A0A7T9DK27"/>
<dbReference type="InterPro" id="IPR051548">
    <property type="entry name" value="Grx-like_ET"/>
</dbReference>
<dbReference type="GO" id="GO:0045454">
    <property type="term" value="P:cell redox homeostasis"/>
    <property type="evidence" value="ECO:0007669"/>
    <property type="project" value="TreeGrafter"/>
</dbReference>